<proteinExistence type="predicted"/>
<dbReference type="EMBL" id="JBJJXI010000015">
    <property type="protein sequence ID" value="KAL3407154.1"/>
    <property type="molecule type" value="Genomic_DNA"/>
</dbReference>
<reference evidence="1 2" key="1">
    <citation type="journal article" date="2024" name="bioRxiv">
        <title>A reference genome for Trichogramma kaykai: A tiny desert-dwelling parasitoid wasp with competing sex-ratio distorters.</title>
        <authorList>
            <person name="Culotta J."/>
            <person name="Lindsey A.R."/>
        </authorList>
    </citation>
    <scope>NUCLEOTIDE SEQUENCE [LARGE SCALE GENOMIC DNA]</scope>
    <source>
        <strain evidence="1 2">KSX58</strain>
    </source>
</reference>
<protein>
    <submittedName>
        <fullName evidence="1">Uncharacterized protein</fullName>
    </submittedName>
</protein>
<organism evidence="1 2">
    <name type="scientific">Trichogramma kaykai</name>
    <dbReference type="NCBI Taxonomy" id="54128"/>
    <lineage>
        <taxon>Eukaryota</taxon>
        <taxon>Metazoa</taxon>
        <taxon>Ecdysozoa</taxon>
        <taxon>Arthropoda</taxon>
        <taxon>Hexapoda</taxon>
        <taxon>Insecta</taxon>
        <taxon>Pterygota</taxon>
        <taxon>Neoptera</taxon>
        <taxon>Endopterygota</taxon>
        <taxon>Hymenoptera</taxon>
        <taxon>Apocrita</taxon>
        <taxon>Proctotrupomorpha</taxon>
        <taxon>Chalcidoidea</taxon>
        <taxon>Trichogrammatidae</taxon>
        <taxon>Trichogramma</taxon>
    </lineage>
</organism>
<name>A0ABD2XPW5_9HYME</name>
<gene>
    <name evidence="1" type="ORF">TKK_000701</name>
</gene>
<sequence length="128" mass="14170">MILLQEGHQAGGPTNSIKDLVVVSRAFTLSFPLSLALDALLRESAPTTSPRADSAVLERAELVDLRPDELASRRDTRDRGGVVRSSIKSKIEYKIGLNTLPWGSPLLIDRICPRLVSKWSTFLVYVRL</sequence>
<comment type="caution">
    <text evidence="1">The sequence shown here is derived from an EMBL/GenBank/DDBJ whole genome shotgun (WGS) entry which is preliminary data.</text>
</comment>
<keyword evidence="2" id="KW-1185">Reference proteome</keyword>
<evidence type="ECO:0000313" key="1">
    <source>
        <dbReference type="EMBL" id="KAL3407154.1"/>
    </source>
</evidence>
<dbReference type="Proteomes" id="UP001627154">
    <property type="component" value="Unassembled WGS sequence"/>
</dbReference>
<evidence type="ECO:0000313" key="2">
    <source>
        <dbReference type="Proteomes" id="UP001627154"/>
    </source>
</evidence>
<accession>A0ABD2XPW5</accession>
<dbReference type="AlphaFoldDB" id="A0ABD2XPW5"/>